<evidence type="ECO:0000313" key="15">
    <source>
        <dbReference type="Proteomes" id="UP000250136"/>
    </source>
</evidence>
<dbReference type="OrthoDB" id="66135at2157"/>
<dbReference type="CDD" id="cd18180">
    <property type="entry name" value="ATP-synt_Vo_Ao_c_NTPK_rpt2"/>
    <property type="match status" value="1"/>
</dbReference>
<gene>
    <name evidence="10" type="ORF">A3L14_00705</name>
    <name evidence="11" type="ORF">AMR53_09120</name>
    <name evidence="12" type="ORF">SAMN05216170_1293</name>
</gene>
<accession>A0A0Q2S2X1</accession>
<evidence type="ECO:0000256" key="5">
    <source>
        <dbReference type="ARBA" id="ARBA00022989"/>
    </source>
</evidence>
<evidence type="ECO:0000313" key="14">
    <source>
        <dbReference type="Proteomes" id="UP000182125"/>
    </source>
</evidence>
<comment type="similarity">
    <text evidence="2">Belongs to the V-ATPase proteolipid subunit family.</text>
</comment>
<dbReference type="GO" id="GO:0015078">
    <property type="term" value="F:proton transmembrane transporter activity"/>
    <property type="evidence" value="ECO:0007669"/>
    <property type="project" value="InterPro"/>
</dbReference>
<dbReference type="Proteomes" id="UP000182125">
    <property type="component" value="Unassembled WGS sequence"/>
</dbReference>
<dbReference type="GO" id="GO:0033177">
    <property type="term" value="C:proton-transporting two-sector ATPase complex, proton-transporting domain"/>
    <property type="evidence" value="ECO:0007669"/>
    <property type="project" value="InterPro"/>
</dbReference>
<dbReference type="EMBL" id="FOIW01000002">
    <property type="protein sequence ID" value="SEW05659.1"/>
    <property type="molecule type" value="Genomic_DNA"/>
</dbReference>
<feature type="transmembrane region" description="Helical" evidence="8">
    <location>
        <begin position="94"/>
        <end position="115"/>
    </location>
</feature>
<feature type="transmembrane region" description="Helical" evidence="8">
    <location>
        <begin position="135"/>
        <end position="160"/>
    </location>
</feature>
<keyword evidence="5 8" id="KW-1133">Transmembrane helix</keyword>
<evidence type="ECO:0000313" key="10">
    <source>
        <dbReference type="EMBL" id="ASJ11495.1"/>
    </source>
</evidence>
<keyword evidence="15" id="KW-1185">Reference proteome</keyword>
<dbReference type="RefSeq" id="WP_055429960.1">
    <property type="nucleotide sequence ID" value="NZ_CP015105.1"/>
</dbReference>
<organism evidence="11 13">
    <name type="scientific">Thermococcus thioreducens</name>
    <dbReference type="NCBI Taxonomy" id="277988"/>
    <lineage>
        <taxon>Archaea</taxon>
        <taxon>Methanobacteriati</taxon>
        <taxon>Methanobacteriota</taxon>
        <taxon>Thermococci</taxon>
        <taxon>Thermococcales</taxon>
        <taxon>Thermococcaceae</taxon>
        <taxon>Thermococcus</taxon>
    </lineage>
</organism>
<dbReference type="Gene3D" id="1.20.120.610">
    <property type="entry name" value="lithium bound rotor ring of v- atpase"/>
    <property type="match status" value="1"/>
</dbReference>
<feature type="transmembrane region" description="Helical" evidence="8">
    <location>
        <begin position="57"/>
        <end position="82"/>
    </location>
</feature>
<evidence type="ECO:0000256" key="8">
    <source>
        <dbReference type="SAM" id="Phobius"/>
    </source>
</evidence>
<dbReference type="KEGG" id="ttd:A3L14_00705"/>
<dbReference type="EMBL" id="CP015105">
    <property type="protein sequence ID" value="ASJ11495.1"/>
    <property type="molecule type" value="Genomic_DNA"/>
</dbReference>
<protein>
    <submittedName>
        <fullName evidence="10 11">ATP synthase subunit K</fullName>
        <ecNumber evidence="11">3.6.3.14</ecNumber>
    </submittedName>
    <submittedName>
        <fullName evidence="12">V/A-type H+-transporting ATPase subunit K</fullName>
    </submittedName>
</protein>
<evidence type="ECO:0000313" key="13">
    <source>
        <dbReference type="Proteomes" id="UP000051862"/>
    </source>
</evidence>
<evidence type="ECO:0000256" key="3">
    <source>
        <dbReference type="ARBA" id="ARBA00022448"/>
    </source>
</evidence>
<evidence type="ECO:0000256" key="2">
    <source>
        <dbReference type="ARBA" id="ARBA00007296"/>
    </source>
</evidence>
<dbReference type="EC" id="3.6.3.14" evidence="11"/>
<dbReference type="STRING" id="277988.SAMN05216170_1293"/>
<dbReference type="PATRIC" id="fig|277988.4.peg.1916"/>
<keyword evidence="4 8" id="KW-0812">Transmembrane</keyword>
<dbReference type="AlphaFoldDB" id="A0A0Q2S2X1"/>
<feature type="domain" description="V-ATPase proteolipid subunit C-like" evidence="9">
    <location>
        <begin position="9"/>
        <end position="68"/>
    </location>
</feature>
<dbReference type="Proteomes" id="UP000051862">
    <property type="component" value="Unassembled WGS sequence"/>
</dbReference>
<sequence>MDPIVYVSLGAALAAGIAGAASAFGVGIAGAAAAGVVAEDERNFKNALILEGLPMTQSIYGLITLFLILMVSGILGGGFKFTDPNSMDNIVKSAILLGAGLVVGLTGLSAIPQGIIASASIGAVAKNPKTFTQGIIFSAMAETMAIFGLVGALIMIVTGVGF</sequence>
<keyword evidence="3" id="KW-0813">Transport</keyword>
<reference evidence="10 15" key="2">
    <citation type="submission" date="2016-04" db="EMBL/GenBank/DDBJ databases">
        <title>Complete genome sequence of Thermococcus thioreducens type strain OGL-20P.</title>
        <authorList>
            <person name="Oger P.M."/>
        </authorList>
    </citation>
    <scope>NUCLEOTIDE SEQUENCE [LARGE SCALE GENOMIC DNA]</scope>
    <source>
        <strain evidence="10 15">OGL-20P</strain>
    </source>
</reference>
<dbReference type="InterPro" id="IPR035921">
    <property type="entry name" value="F/V-ATP_Csub_sf"/>
</dbReference>
<keyword evidence="6" id="KW-0406">Ion transport</keyword>
<evidence type="ECO:0000256" key="6">
    <source>
        <dbReference type="ARBA" id="ARBA00023065"/>
    </source>
</evidence>
<dbReference type="Proteomes" id="UP000250136">
    <property type="component" value="Chromosome"/>
</dbReference>
<feature type="domain" description="V-ATPase proteolipid subunit C-like" evidence="9">
    <location>
        <begin position="97"/>
        <end position="155"/>
    </location>
</feature>
<dbReference type="Pfam" id="PF00137">
    <property type="entry name" value="ATP-synt_C"/>
    <property type="match status" value="2"/>
</dbReference>
<dbReference type="GO" id="GO:0016787">
    <property type="term" value="F:hydrolase activity"/>
    <property type="evidence" value="ECO:0007669"/>
    <property type="project" value="UniProtKB-KW"/>
</dbReference>
<evidence type="ECO:0000259" key="9">
    <source>
        <dbReference type="Pfam" id="PF00137"/>
    </source>
</evidence>
<dbReference type="GeneID" id="33332894"/>
<evidence type="ECO:0000313" key="11">
    <source>
        <dbReference type="EMBL" id="KQH81891.1"/>
    </source>
</evidence>
<keyword evidence="7 8" id="KW-0472">Membrane</keyword>
<comment type="subcellular location">
    <subcellularLocation>
        <location evidence="1">Membrane</location>
        <topology evidence="1">Multi-pass membrane protein</topology>
    </subcellularLocation>
</comment>
<dbReference type="SUPFAM" id="SSF81333">
    <property type="entry name" value="F1F0 ATP synthase subunit C"/>
    <property type="match status" value="2"/>
</dbReference>
<dbReference type="InterPro" id="IPR002379">
    <property type="entry name" value="ATPase_proteolipid_c-like_dom"/>
</dbReference>
<dbReference type="PANTHER" id="PTHR10263">
    <property type="entry name" value="V-TYPE PROTON ATPASE PROTEOLIPID SUBUNIT"/>
    <property type="match status" value="1"/>
</dbReference>
<proteinExistence type="inferred from homology"/>
<evidence type="ECO:0000313" key="12">
    <source>
        <dbReference type="EMBL" id="SEW05659.1"/>
    </source>
</evidence>
<reference evidence="11 13" key="1">
    <citation type="submission" date="2015-08" db="EMBL/GenBank/DDBJ databases">
        <title>Thermococcus thioreducens DSM 14981 genome sequencing.</title>
        <authorList>
            <person name="Hong S.-J."/>
            <person name="Kim M.-C."/>
            <person name="Shin J.-H."/>
        </authorList>
    </citation>
    <scope>NUCLEOTIDE SEQUENCE [LARGE SCALE GENOMIC DNA]</scope>
    <source>
        <strain evidence="11 13">DSM 14981</strain>
    </source>
</reference>
<dbReference type="EMBL" id="LIXN01000015">
    <property type="protein sequence ID" value="KQH81891.1"/>
    <property type="molecule type" value="Genomic_DNA"/>
</dbReference>
<evidence type="ECO:0000256" key="4">
    <source>
        <dbReference type="ARBA" id="ARBA00022692"/>
    </source>
</evidence>
<reference evidence="12 14" key="3">
    <citation type="submission" date="2016-10" db="EMBL/GenBank/DDBJ databases">
        <authorList>
            <person name="de Groot N.N."/>
        </authorList>
    </citation>
    <scope>NUCLEOTIDE SEQUENCE [LARGE SCALE GENOMIC DNA]</scope>
    <source>
        <strain evidence="12 14">OGL-20</strain>
    </source>
</reference>
<name>A0A0Q2S2X1_9EURY</name>
<evidence type="ECO:0000256" key="7">
    <source>
        <dbReference type="ARBA" id="ARBA00023136"/>
    </source>
</evidence>
<evidence type="ECO:0000256" key="1">
    <source>
        <dbReference type="ARBA" id="ARBA00004141"/>
    </source>
</evidence>
<dbReference type="NCBIfam" id="NF006219">
    <property type="entry name" value="PRK08344.1"/>
    <property type="match status" value="1"/>
</dbReference>
<keyword evidence="11" id="KW-0378">Hydrolase</keyword>